<reference evidence="3" key="1">
    <citation type="submission" date="2013-08" db="EMBL/GenBank/DDBJ databases">
        <authorList>
            <person name="Mendez C."/>
            <person name="Richter M."/>
            <person name="Ferrer M."/>
            <person name="Sanchez J."/>
        </authorList>
    </citation>
    <scope>NUCLEOTIDE SEQUENCE</scope>
</reference>
<dbReference type="EMBL" id="AUZY01005698">
    <property type="protein sequence ID" value="EQD57635.1"/>
    <property type="molecule type" value="Genomic_DNA"/>
</dbReference>
<protein>
    <submittedName>
        <fullName evidence="3">Activator of Hsp90 ATPase like protein</fullName>
    </submittedName>
</protein>
<evidence type="ECO:0000259" key="2">
    <source>
        <dbReference type="Pfam" id="PF08327"/>
    </source>
</evidence>
<reference evidence="3" key="2">
    <citation type="journal article" date="2014" name="ISME J.">
        <title>Microbial stratification in low pH oxic and suboxic macroscopic growths along an acid mine drainage.</title>
        <authorList>
            <person name="Mendez-Garcia C."/>
            <person name="Mesa V."/>
            <person name="Sprenger R.R."/>
            <person name="Richter M."/>
            <person name="Diez M.S."/>
            <person name="Solano J."/>
            <person name="Bargiela R."/>
            <person name="Golyshina O.V."/>
            <person name="Manteca A."/>
            <person name="Ramos J.L."/>
            <person name="Gallego J.R."/>
            <person name="Llorente I."/>
            <person name="Martins Dos Santos V.A."/>
            <person name="Jensen O.N."/>
            <person name="Pelaez A.I."/>
            <person name="Sanchez J."/>
            <person name="Ferrer M."/>
        </authorList>
    </citation>
    <scope>NUCLEOTIDE SEQUENCE</scope>
</reference>
<evidence type="ECO:0000256" key="1">
    <source>
        <dbReference type="ARBA" id="ARBA00006817"/>
    </source>
</evidence>
<accession>T1BUN9</accession>
<organism evidence="3">
    <name type="scientific">mine drainage metagenome</name>
    <dbReference type="NCBI Taxonomy" id="410659"/>
    <lineage>
        <taxon>unclassified sequences</taxon>
        <taxon>metagenomes</taxon>
        <taxon>ecological metagenomes</taxon>
    </lineage>
</organism>
<dbReference type="Gene3D" id="3.30.530.20">
    <property type="match status" value="1"/>
</dbReference>
<comment type="similarity">
    <text evidence="1">Belongs to the AHA1 family.</text>
</comment>
<feature type="domain" description="Activator of Hsp90 ATPase homologue 1/2-like C-terminal" evidence="2">
    <location>
        <begin position="20"/>
        <end position="120"/>
    </location>
</feature>
<proteinExistence type="inferred from homology"/>
<feature type="non-terminal residue" evidence="3">
    <location>
        <position position="120"/>
    </location>
</feature>
<dbReference type="SUPFAM" id="SSF55961">
    <property type="entry name" value="Bet v1-like"/>
    <property type="match status" value="1"/>
</dbReference>
<gene>
    <name evidence="3" type="ORF">B1B_08694</name>
</gene>
<sequence>MSPSAIPPDDILLQVTPALPLPEVWDAIVRPEQLTRWLAPRVRLELREGGPFELFWDPEDPSQNSTQGCTLLRFRDQDEIAFTWKGPPAFDALMNRGTRLTEVQIRVAPCPEGIDVTLEH</sequence>
<dbReference type="InterPro" id="IPR013538">
    <property type="entry name" value="ASHA1/2-like_C"/>
</dbReference>
<dbReference type="InterPro" id="IPR023393">
    <property type="entry name" value="START-like_dom_sf"/>
</dbReference>
<name>T1BUN9_9ZZZZ</name>
<comment type="caution">
    <text evidence="3">The sequence shown here is derived from an EMBL/GenBank/DDBJ whole genome shotgun (WGS) entry which is preliminary data.</text>
</comment>
<dbReference type="AlphaFoldDB" id="T1BUN9"/>
<evidence type="ECO:0000313" key="3">
    <source>
        <dbReference type="EMBL" id="EQD57635.1"/>
    </source>
</evidence>
<dbReference type="Pfam" id="PF08327">
    <property type="entry name" value="AHSA1"/>
    <property type="match status" value="1"/>
</dbReference>